<feature type="coiled-coil region" evidence="1">
    <location>
        <begin position="349"/>
        <end position="380"/>
    </location>
</feature>
<dbReference type="Proteomes" id="UP000818029">
    <property type="component" value="Chromosome A10"/>
</dbReference>
<keyword evidence="1" id="KW-0175">Coiled coil</keyword>
<feature type="transmembrane region" description="Helical" evidence="2">
    <location>
        <begin position="12"/>
        <end position="28"/>
    </location>
</feature>
<dbReference type="Gene3D" id="3.10.450.320">
    <property type="entry name" value="Mitochondrial import inner membrane translocase subunit Tim21"/>
    <property type="match status" value="1"/>
</dbReference>
<accession>A0ABM2YVJ7</accession>
<evidence type="ECO:0000313" key="3">
    <source>
        <dbReference type="Proteomes" id="UP000818029"/>
    </source>
</evidence>
<reference evidence="4" key="2">
    <citation type="submission" date="2025-08" db="UniProtKB">
        <authorList>
            <consortium name="RefSeq"/>
        </authorList>
    </citation>
    <scope>IDENTIFICATION</scope>
</reference>
<proteinExistence type="predicted"/>
<evidence type="ECO:0000256" key="2">
    <source>
        <dbReference type="SAM" id="Phobius"/>
    </source>
</evidence>
<keyword evidence="3" id="KW-1185">Reference proteome</keyword>
<sequence length="383" mass="43121">MLNLKHSDPKNVEALFFFFVVIIIIIFFKNCRCFPQASLQTSSSQPLLLLPPPPPTPFKSHFLKFRSFPLPFSLSPPHSRTTPFSNLYIAKPNHPFSPSGFRFFSFKSSNSAPKFDAHFAKNLLQKPANVFASALSRYREAVALHFDAFFKRNYLFLFGVGGVLLCALLWRIMFGIANTFVGLSEGMAKYGFLALSTAIVSFAGLYVRSRLTINPDRVYRIAMRRLNTAPGILEVMGAPLAGTDLRAYVMSGGGLTLKNFKPKFRRKRCFLIFPVQGSEKKGLVSVEVKKKKGEYDMKLLAVDIPMASGPDQRLFLIGDEEEYKVGGGLISMLRDPVVKAMAATKEFDDLDQIEEEEDAEQELQEAERKRCEEIEKLEKDGNQ</sequence>
<feature type="transmembrane region" description="Helical" evidence="2">
    <location>
        <begin position="188"/>
        <end position="207"/>
    </location>
</feature>
<evidence type="ECO:0000313" key="4">
    <source>
        <dbReference type="RefSeq" id="XP_040934511.1"/>
    </source>
</evidence>
<dbReference type="InterPro" id="IPR038552">
    <property type="entry name" value="Tim21_IMS_sf"/>
</dbReference>
<evidence type="ECO:0000256" key="1">
    <source>
        <dbReference type="SAM" id="Coils"/>
    </source>
</evidence>
<keyword evidence="2" id="KW-0472">Membrane</keyword>
<dbReference type="PANTHER" id="PTHR36354:SF2">
    <property type="entry name" value="IMPORT INNER MEMBRANE TRANSLOCASE SUBUNIT"/>
    <property type="match status" value="1"/>
</dbReference>
<gene>
    <name evidence="4" type="primary">LOC107896566</name>
</gene>
<organism evidence="3 4">
    <name type="scientific">Gossypium hirsutum</name>
    <name type="common">Upland cotton</name>
    <name type="synonym">Gossypium mexicanum</name>
    <dbReference type="NCBI Taxonomy" id="3635"/>
    <lineage>
        <taxon>Eukaryota</taxon>
        <taxon>Viridiplantae</taxon>
        <taxon>Streptophyta</taxon>
        <taxon>Embryophyta</taxon>
        <taxon>Tracheophyta</taxon>
        <taxon>Spermatophyta</taxon>
        <taxon>Magnoliopsida</taxon>
        <taxon>eudicotyledons</taxon>
        <taxon>Gunneridae</taxon>
        <taxon>Pentapetalae</taxon>
        <taxon>rosids</taxon>
        <taxon>malvids</taxon>
        <taxon>Malvales</taxon>
        <taxon>Malvaceae</taxon>
        <taxon>Malvoideae</taxon>
        <taxon>Gossypium</taxon>
    </lineage>
</organism>
<name>A0ABM2YVJ7_GOSHI</name>
<keyword evidence="2" id="KW-0812">Transmembrane</keyword>
<dbReference type="RefSeq" id="XP_040934511.1">
    <property type="nucleotide sequence ID" value="XM_041078577.1"/>
</dbReference>
<keyword evidence="2" id="KW-1133">Transmembrane helix</keyword>
<dbReference type="PANTHER" id="PTHR36354">
    <property type="entry name" value="IMPORT INNER MEMBRANE TRANSLOCASE SUBUNIT"/>
    <property type="match status" value="1"/>
</dbReference>
<protein>
    <recommendedName>
        <fullName evidence="5">Import inner membrane translocase subunit</fullName>
    </recommendedName>
</protein>
<evidence type="ECO:0008006" key="5">
    <source>
        <dbReference type="Google" id="ProtNLM"/>
    </source>
</evidence>
<reference evidence="3" key="1">
    <citation type="journal article" date="2020" name="Nat. Genet.">
        <title>Genomic diversifications of five Gossypium allopolyploid species and their impact on cotton improvement.</title>
        <authorList>
            <person name="Chen Z.J."/>
            <person name="Sreedasyam A."/>
            <person name="Ando A."/>
            <person name="Song Q."/>
            <person name="De Santiago L.M."/>
            <person name="Hulse-Kemp A.M."/>
            <person name="Ding M."/>
            <person name="Ye W."/>
            <person name="Kirkbride R.C."/>
            <person name="Jenkins J."/>
            <person name="Plott C."/>
            <person name="Lovell J."/>
            <person name="Lin Y.M."/>
            <person name="Vaughn R."/>
            <person name="Liu B."/>
            <person name="Simpson S."/>
            <person name="Scheffler B.E."/>
            <person name="Wen L."/>
            <person name="Saski C.A."/>
            <person name="Grover C.E."/>
            <person name="Hu G."/>
            <person name="Conover J.L."/>
            <person name="Carlson J.W."/>
            <person name="Shu S."/>
            <person name="Boston L.B."/>
            <person name="Williams M."/>
            <person name="Peterson D.G."/>
            <person name="McGee K."/>
            <person name="Jones D.C."/>
            <person name="Wendel J.F."/>
            <person name="Stelly D.M."/>
            <person name="Grimwood J."/>
            <person name="Schmutz J."/>
        </authorList>
    </citation>
    <scope>NUCLEOTIDE SEQUENCE [LARGE SCALE GENOMIC DNA]</scope>
    <source>
        <strain evidence="3">cv. TM-1</strain>
    </source>
</reference>
<dbReference type="GeneID" id="107896566"/>
<feature type="transmembrane region" description="Helical" evidence="2">
    <location>
        <begin position="154"/>
        <end position="176"/>
    </location>
</feature>